<dbReference type="SUPFAM" id="SSF50249">
    <property type="entry name" value="Nucleic acid-binding proteins"/>
    <property type="match status" value="1"/>
</dbReference>
<evidence type="ECO:0000256" key="2">
    <source>
        <dbReference type="ARBA" id="ARBA00007894"/>
    </source>
</evidence>
<keyword evidence="8 12" id="KW-0694">RNA-binding</keyword>
<comment type="caution">
    <text evidence="16">The sequence shown here is derived from an EMBL/GenBank/DDBJ whole genome shotgun (WGS) entry which is preliminary data.</text>
</comment>
<feature type="domain" description="TRNA-binding" evidence="15">
    <location>
        <begin position="690"/>
        <end position="793"/>
    </location>
</feature>
<evidence type="ECO:0000256" key="1">
    <source>
        <dbReference type="ARBA" id="ARBA00004173"/>
    </source>
</evidence>
<proteinExistence type="inferred from homology"/>
<dbReference type="GO" id="GO:0006424">
    <property type="term" value="P:glutamyl-tRNA aminoacylation"/>
    <property type="evidence" value="ECO:0007669"/>
    <property type="project" value="InterPro"/>
</dbReference>
<dbReference type="GO" id="GO:0005524">
    <property type="term" value="F:ATP binding"/>
    <property type="evidence" value="ECO:0007669"/>
    <property type="project" value="UniProtKB-KW"/>
</dbReference>
<evidence type="ECO:0000256" key="13">
    <source>
        <dbReference type="RuleBase" id="RU363037"/>
    </source>
</evidence>
<comment type="similarity">
    <text evidence="2">Belongs to the class-I aminoacyl-tRNA synthetase family. Glutamate--tRNA ligase type 1 subfamily.</text>
</comment>
<evidence type="ECO:0000256" key="3">
    <source>
        <dbReference type="ARBA" id="ARBA00012835"/>
    </source>
</evidence>
<dbReference type="SUPFAM" id="SSF48163">
    <property type="entry name" value="An anticodon-binding domain of class I aminoacyl-tRNA synthetases"/>
    <property type="match status" value="2"/>
</dbReference>
<evidence type="ECO:0000256" key="14">
    <source>
        <dbReference type="SAM" id="MobiDB-lite"/>
    </source>
</evidence>
<evidence type="ECO:0000256" key="10">
    <source>
        <dbReference type="ARBA" id="ARBA00023146"/>
    </source>
</evidence>
<dbReference type="InterPro" id="IPR002547">
    <property type="entry name" value="tRNA-bd_dom"/>
</dbReference>
<keyword evidence="17" id="KW-1185">Reference proteome</keyword>
<evidence type="ECO:0000313" key="16">
    <source>
        <dbReference type="EMBL" id="GMH80269.1"/>
    </source>
</evidence>
<dbReference type="GO" id="GO:0008270">
    <property type="term" value="F:zinc ion binding"/>
    <property type="evidence" value="ECO:0007669"/>
    <property type="project" value="InterPro"/>
</dbReference>
<dbReference type="Gene3D" id="3.40.50.620">
    <property type="entry name" value="HUPs"/>
    <property type="match status" value="1"/>
</dbReference>
<keyword evidence="6 13" id="KW-0547">Nucleotide-binding</keyword>
<feature type="compositionally biased region" description="Basic and acidic residues" evidence="14">
    <location>
        <begin position="645"/>
        <end position="664"/>
    </location>
</feature>
<keyword evidence="4 12" id="KW-0820">tRNA-binding</keyword>
<dbReference type="PANTHER" id="PTHR43311">
    <property type="entry name" value="GLUTAMATE--TRNA LIGASE"/>
    <property type="match status" value="1"/>
</dbReference>
<keyword evidence="10 13" id="KW-0030">Aminoacyl-tRNA synthetase</keyword>
<dbReference type="InterPro" id="IPR008925">
    <property type="entry name" value="aa_tRNA-synth_I_cd-bd_sf"/>
</dbReference>
<keyword evidence="9 13" id="KW-0648">Protein biosynthesis</keyword>
<dbReference type="SUPFAM" id="SSF52374">
    <property type="entry name" value="Nucleotidylyl transferase"/>
    <property type="match status" value="1"/>
</dbReference>
<dbReference type="NCBIfam" id="TIGR00464">
    <property type="entry name" value="gltX_bact"/>
    <property type="match status" value="1"/>
</dbReference>
<dbReference type="CDD" id="cd02799">
    <property type="entry name" value="tRNA_bind_EMAP-II_like"/>
    <property type="match status" value="1"/>
</dbReference>
<dbReference type="PANTHER" id="PTHR43311:SF2">
    <property type="entry name" value="GLUTAMATE--TRNA LIGASE, MITOCHONDRIAL-RELATED"/>
    <property type="match status" value="1"/>
</dbReference>
<gene>
    <name evidence="16" type="ORF">TrST_g6371</name>
</gene>
<dbReference type="AlphaFoldDB" id="A0A9W7EGI1"/>
<dbReference type="GO" id="GO:0000049">
    <property type="term" value="F:tRNA binding"/>
    <property type="evidence" value="ECO:0007669"/>
    <property type="project" value="UniProtKB-UniRule"/>
</dbReference>
<keyword evidence="5 13" id="KW-0436">Ligase</keyword>
<evidence type="ECO:0000256" key="5">
    <source>
        <dbReference type="ARBA" id="ARBA00022598"/>
    </source>
</evidence>
<dbReference type="InterPro" id="IPR014729">
    <property type="entry name" value="Rossmann-like_a/b/a_fold"/>
</dbReference>
<dbReference type="OrthoDB" id="428822at2759"/>
<organism evidence="16 17">
    <name type="scientific">Triparma strigata</name>
    <dbReference type="NCBI Taxonomy" id="1606541"/>
    <lineage>
        <taxon>Eukaryota</taxon>
        <taxon>Sar</taxon>
        <taxon>Stramenopiles</taxon>
        <taxon>Ochrophyta</taxon>
        <taxon>Bolidophyceae</taxon>
        <taxon>Parmales</taxon>
        <taxon>Triparmaceae</taxon>
        <taxon>Triparma</taxon>
    </lineage>
</organism>
<evidence type="ECO:0000256" key="4">
    <source>
        <dbReference type="ARBA" id="ARBA00022555"/>
    </source>
</evidence>
<dbReference type="PRINTS" id="PR00987">
    <property type="entry name" value="TRNASYNTHGLU"/>
</dbReference>
<dbReference type="InterPro" id="IPR033910">
    <property type="entry name" value="GluRS_core"/>
</dbReference>
<evidence type="ECO:0000256" key="9">
    <source>
        <dbReference type="ARBA" id="ARBA00022917"/>
    </source>
</evidence>
<dbReference type="InterPro" id="IPR001412">
    <property type="entry name" value="aa-tRNA-synth_I_CS"/>
</dbReference>
<dbReference type="InterPro" id="IPR049940">
    <property type="entry name" value="GluQ/Sye"/>
</dbReference>
<keyword evidence="7 13" id="KW-0067">ATP-binding</keyword>
<protein>
    <recommendedName>
        <fullName evidence="3">glutamate--tRNA ligase</fullName>
        <ecNumber evidence="3">6.1.1.17</ecNumber>
    </recommendedName>
    <alternativeName>
        <fullName evidence="11">Glutamyl-tRNA synthetase</fullName>
    </alternativeName>
</protein>
<reference evidence="17" key="1">
    <citation type="journal article" date="2023" name="Commun. Biol.">
        <title>Genome analysis of Parmales, the sister group of diatoms, reveals the evolutionary specialization of diatoms from phago-mixotrophs to photoautotrophs.</title>
        <authorList>
            <person name="Ban H."/>
            <person name="Sato S."/>
            <person name="Yoshikawa S."/>
            <person name="Yamada K."/>
            <person name="Nakamura Y."/>
            <person name="Ichinomiya M."/>
            <person name="Sato N."/>
            <person name="Blanc-Mathieu R."/>
            <person name="Endo H."/>
            <person name="Kuwata A."/>
            <person name="Ogata H."/>
        </authorList>
    </citation>
    <scope>NUCLEOTIDE SEQUENCE [LARGE SCALE GENOMIC DNA]</scope>
    <source>
        <strain evidence="17">NIES 3701</strain>
    </source>
</reference>
<evidence type="ECO:0000313" key="17">
    <source>
        <dbReference type="Proteomes" id="UP001165085"/>
    </source>
</evidence>
<dbReference type="FunFam" id="3.40.50.620:FF:000045">
    <property type="entry name" value="Glutamate--tRNA ligase, mitochondrial"/>
    <property type="match status" value="1"/>
</dbReference>
<dbReference type="PROSITE" id="PS00178">
    <property type="entry name" value="AA_TRNA_LIGASE_I"/>
    <property type="match status" value="1"/>
</dbReference>
<name>A0A9W7EGI1_9STRA</name>
<evidence type="ECO:0000256" key="11">
    <source>
        <dbReference type="ARBA" id="ARBA00030865"/>
    </source>
</evidence>
<dbReference type="GO" id="GO:0005739">
    <property type="term" value="C:mitochondrion"/>
    <property type="evidence" value="ECO:0007669"/>
    <property type="project" value="UniProtKB-SubCell"/>
</dbReference>
<dbReference type="Pfam" id="PF01588">
    <property type="entry name" value="tRNA_bind"/>
    <property type="match status" value="1"/>
</dbReference>
<dbReference type="CDD" id="cd00808">
    <property type="entry name" value="GluRS_core"/>
    <property type="match status" value="1"/>
</dbReference>
<evidence type="ECO:0000256" key="12">
    <source>
        <dbReference type="PROSITE-ProRule" id="PRU00209"/>
    </source>
</evidence>
<dbReference type="HAMAP" id="MF_00022">
    <property type="entry name" value="Glu_tRNA_synth_type1"/>
    <property type="match status" value="1"/>
</dbReference>
<dbReference type="InterPro" id="IPR000924">
    <property type="entry name" value="Glu/Gln-tRNA-synth"/>
</dbReference>
<evidence type="ECO:0000256" key="6">
    <source>
        <dbReference type="ARBA" id="ARBA00022741"/>
    </source>
</evidence>
<dbReference type="InterPro" id="IPR020058">
    <property type="entry name" value="Glu/Gln-tRNA-synth_Ib_cat-dom"/>
</dbReference>
<feature type="region of interest" description="Disordered" evidence="14">
    <location>
        <begin position="645"/>
        <end position="680"/>
    </location>
</feature>
<evidence type="ECO:0000259" key="15">
    <source>
        <dbReference type="PROSITE" id="PS50886"/>
    </source>
</evidence>
<evidence type="ECO:0000256" key="8">
    <source>
        <dbReference type="ARBA" id="ARBA00022884"/>
    </source>
</evidence>
<accession>A0A9W7EGI1</accession>
<dbReference type="Proteomes" id="UP001165085">
    <property type="component" value="Unassembled WGS sequence"/>
</dbReference>
<comment type="subcellular location">
    <subcellularLocation>
        <location evidence="1">Mitochondrion</location>
    </subcellularLocation>
</comment>
<dbReference type="InterPro" id="IPR020751">
    <property type="entry name" value="aa-tRNA-synth_I_codon-bd_sub2"/>
</dbReference>
<dbReference type="Gene3D" id="1.10.10.350">
    <property type="match status" value="1"/>
</dbReference>
<dbReference type="GO" id="GO:0004818">
    <property type="term" value="F:glutamate-tRNA ligase activity"/>
    <property type="evidence" value="ECO:0007669"/>
    <property type="project" value="UniProtKB-EC"/>
</dbReference>
<feature type="compositionally biased region" description="Low complexity" evidence="14">
    <location>
        <begin position="666"/>
        <end position="680"/>
    </location>
</feature>
<dbReference type="FunFam" id="2.40.50.140:FF:000225">
    <property type="entry name" value="tyrosine--tRNA ligase, cytoplasmic"/>
    <property type="match status" value="1"/>
</dbReference>
<dbReference type="EC" id="6.1.1.17" evidence="3"/>
<dbReference type="PROSITE" id="PS50886">
    <property type="entry name" value="TRBD"/>
    <property type="match status" value="1"/>
</dbReference>
<dbReference type="Gene3D" id="2.40.50.140">
    <property type="entry name" value="Nucleic acid-binding proteins"/>
    <property type="match status" value="1"/>
</dbReference>
<dbReference type="EMBL" id="BRXY01000243">
    <property type="protein sequence ID" value="GMH80269.1"/>
    <property type="molecule type" value="Genomic_DNA"/>
</dbReference>
<sequence length="858" mass="93855">MRRGSVLDPPYLLVLVVILSINMLARSAVAFTFQMTTSKFATLPRSRQLLSSYSRLMSTASSTSIGSSMTDLPNFPLVGKNPDEEPPRVRFAPSPTGSLHVGGARTALYNWLIAQGARVEGDNDASFIVRVEDTDVARSTKESEASVLQDLEWLGLKWDEGPLTNGDFGPYRQSERADLYKSVARTLLDSGKAYPCFSTNEELEAVKEAQMAAGESPRYDGKWRDADPELVQQKIDAGDPYTVRFAVPKGARVVIDDVVRGTIAWDAEATVGDFILLRSSGVPVYNFCVAVDDATMGITMVVRAEEHLTNTLRQGLILDALGAPRPRYAHCSLILGEDQQKLSKRHGATSCNQFKEDGFLPDAMINYLSLLGWNDGTDREIFTRDELVDSFDMSRVNPSGAIFDMQKLKWINSNHLKMMSIDDVKPLVLEQLLKANVLKASGSEDSKERITVAATCLAKQMMVTTVDAATNAKAVLAYPLPQSFSDLSSVEPDEQKLIKSGAFYNVAKAIVHAYDAGVLPRPNEVNVMEPFEELNGNLIVEDNSVGGGTYAYPAAWKTFMKTLGKEMNLKGKELFHPARLAMTGVMSGQDVTKQMALLQLASEFGSAADLEGGLEVVPLEVRMEILRGFLETIPEEFRQVKVEEVKETEAKGGKGGSKEPRGSKEASSSQGSDAAADSSSDLIGSYEGPAFNSMDVRVGRITKVWKHEESDKLFCEEVDVGEDEPRQIASGLQPFFELEDLQDRKVLVLCNLKARKLAGFPSHGMVLCAGNEEHTAVKFCDAPVDAKIGERIWWGGDGVLPENMDEPAAENKFAKKKMFEKIAPYLRTNEFGVCEFLGKPIMTSSGPCTSAMADGGIS</sequence>
<dbReference type="InterPro" id="IPR012340">
    <property type="entry name" value="NA-bd_OB-fold"/>
</dbReference>
<evidence type="ECO:0000256" key="7">
    <source>
        <dbReference type="ARBA" id="ARBA00022840"/>
    </source>
</evidence>
<dbReference type="InterPro" id="IPR004527">
    <property type="entry name" value="Glu-tRNA-ligase_bac/mito"/>
</dbReference>
<dbReference type="Pfam" id="PF00749">
    <property type="entry name" value="tRNA-synt_1c"/>
    <property type="match status" value="1"/>
</dbReference>